<evidence type="ECO:0000313" key="2">
    <source>
        <dbReference type="Proteomes" id="UP000187203"/>
    </source>
</evidence>
<keyword evidence="2" id="KW-1185">Reference proteome</keyword>
<sequence>MAAALAFYILSALFFDNFVINNIVETATSRHDEG</sequence>
<protein>
    <submittedName>
        <fullName evidence="1">Protein ECHIDNA-like protein</fullName>
    </submittedName>
</protein>
<dbReference type="AlphaFoldDB" id="A0A1R3IAU8"/>
<dbReference type="Proteomes" id="UP000187203">
    <property type="component" value="Unassembled WGS sequence"/>
</dbReference>
<dbReference type="EMBL" id="AWUE01018514">
    <property type="protein sequence ID" value="OMO79675.1"/>
    <property type="molecule type" value="Genomic_DNA"/>
</dbReference>
<reference evidence="2" key="1">
    <citation type="submission" date="2013-09" db="EMBL/GenBank/DDBJ databases">
        <title>Corchorus olitorius genome sequencing.</title>
        <authorList>
            <person name="Alam M."/>
            <person name="Haque M.S."/>
            <person name="Islam M.S."/>
            <person name="Emdad E.M."/>
            <person name="Islam M.M."/>
            <person name="Ahmed B."/>
            <person name="Halim A."/>
            <person name="Hossen Q.M.M."/>
            <person name="Hossain M.Z."/>
            <person name="Ahmed R."/>
            <person name="Khan M.M."/>
            <person name="Islam R."/>
            <person name="Rashid M.M."/>
            <person name="Khan S.A."/>
            <person name="Rahman M.S."/>
            <person name="Alam M."/>
            <person name="Yahiya A.S."/>
            <person name="Khan M.S."/>
            <person name="Azam M.S."/>
            <person name="Haque T."/>
            <person name="Lashkar M.Z.H."/>
            <person name="Akhand A.I."/>
            <person name="Morshed G."/>
            <person name="Roy S."/>
            <person name="Uddin K.S."/>
            <person name="Rabeya T."/>
            <person name="Hossain A.S."/>
            <person name="Chowdhury A."/>
            <person name="Snigdha A.R."/>
            <person name="Mortoza M.S."/>
            <person name="Matin S.A."/>
            <person name="Hoque S.M.E."/>
            <person name="Islam M.K."/>
            <person name="Roy D.K."/>
            <person name="Haider R."/>
            <person name="Moosa M.M."/>
            <person name="Elias S.M."/>
            <person name="Hasan A.M."/>
            <person name="Jahan S."/>
            <person name="Shafiuddin M."/>
            <person name="Mahmood N."/>
            <person name="Shommy N.S."/>
        </authorList>
    </citation>
    <scope>NUCLEOTIDE SEQUENCE [LARGE SCALE GENOMIC DNA]</scope>
    <source>
        <strain evidence="2">cv. O-4</strain>
    </source>
</reference>
<gene>
    <name evidence="1" type="ORF">COLO4_24347</name>
</gene>
<accession>A0A1R3IAU8</accession>
<comment type="caution">
    <text evidence="1">The sequence shown here is derived from an EMBL/GenBank/DDBJ whole genome shotgun (WGS) entry which is preliminary data.</text>
</comment>
<organism evidence="1 2">
    <name type="scientific">Corchorus olitorius</name>
    <dbReference type="NCBI Taxonomy" id="93759"/>
    <lineage>
        <taxon>Eukaryota</taxon>
        <taxon>Viridiplantae</taxon>
        <taxon>Streptophyta</taxon>
        <taxon>Embryophyta</taxon>
        <taxon>Tracheophyta</taxon>
        <taxon>Spermatophyta</taxon>
        <taxon>Magnoliopsida</taxon>
        <taxon>eudicotyledons</taxon>
        <taxon>Gunneridae</taxon>
        <taxon>Pentapetalae</taxon>
        <taxon>rosids</taxon>
        <taxon>malvids</taxon>
        <taxon>Malvales</taxon>
        <taxon>Malvaceae</taxon>
        <taxon>Grewioideae</taxon>
        <taxon>Apeibeae</taxon>
        <taxon>Corchorus</taxon>
    </lineage>
</organism>
<evidence type="ECO:0000313" key="1">
    <source>
        <dbReference type="EMBL" id="OMO79675.1"/>
    </source>
</evidence>
<name>A0A1R3IAU8_9ROSI</name>
<proteinExistence type="predicted"/>